<sequence>MTASPPTTTDDGTETPPWRVEVVADSDSRWKWGATVAARLVADRPAQLHATLLLGRSVPNDQQLADIGITPASLRRASIAETVARLADSDAEVVVLACIGGCVQSLLHALGRAWRDRPTRPVVVTGYVGLVYEKIIDGLVNRAGADLVLANCDADAARFADVFADLGADPKSVVATALPFLGGAPYDAAQARQRHPFTLTFVTQPGVPQQEAERRHVLEQAAAYGRRHPDHAVVVKLRARVGDRTTHVEPFHFEALLPPEELPPNLTFAYGAMDAVLDRTDLCVTVSSTAAIEAMHRGIPTALLTDYGIRESLGNQLFVGSGAMTSWPSLLRGELPVTRPEWAAAHGVVVGPDSYTAAADRLGELVAKRAELPPLRPWLDEERAGAYLPGLLARYGIDRTGAVLAPSDAIGTRPSFARRAARVAARRAYRYGVRVVEPRVKRIAQL</sequence>
<dbReference type="STRING" id="1206085.SAMN05443575_2411"/>
<dbReference type="RefSeq" id="WP_073390506.1">
    <property type="nucleotide sequence ID" value="NZ_FQVU01000003.1"/>
</dbReference>
<organism evidence="1 2">
    <name type="scientific">Jatrophihabitans endophyticus</name>
    <dbReference type="NCBI Taxonomy" id="1206085"/>
    <lineage>
        <taxon>Bacteria</taxon>
        <taxon>Bacillati</taxon>
        <taxon>Actinomycetota</taxon>
        <taxon>Actinomycetes</taxon>
        <taxon>Jatrophihabitantales</taxon>
        <taxon>Jatrophihabitantaceae</taxon>
        <taxon>Jatrophihabitans</taxon>
    </lineage>
</organism>
<gene>
    <name evidence="1" type="ORF">SAMN05443575_2411</name>
</gene>
<dbReference type="InterPro" id="IPR046561">
    <property type="entry name" value="DUF6716"/>
</dbReference>
<evidence type="ECO:0000313" key="2">
    <source>
        <dbReference type="Proteomes" id="UP000186132"/>
    </source>
</evidence>
<keyword evidence="2" id="KW-1185">Reference proteome</keyword>
<dbReference type="SUPFAM" id="SSF53756">
    <property type="entry name" value="UDP-Glycosyltransferase/glycogen phosphorylase"/>
    <property type="match status" value="1"/>
</dbReference>
<name>A0A1M5LCA8_9ACTN</name>
<protein>
    <submittedName>
        <fullName evidence="1">Uncharacterized protein</fullName>
    </submittedName>
</protein>
<dbReference type="Proteomes" id="UP000186132">
    <property type="component" value="Unassembled WGS sequence"/>
</dbReference>
<proteinExistence type="predicted"/>
<reference evidence="1 2" key="1">
    <citation type="submission" date="2016-11" db="EMBL/GenBank/DDBJ databases">
        <authorList>
            <person name="Jaros S."/>
            <person name="Januszkiewicz K."/>
            <person name="Wedrychowicz H."/>
        </authorList>
    </citation>
    <scope>NUCLEOTIDE SEQUENCE [LARGE SCALE GENOMIC DNA]</scope>
    <source>
        <strain evidence="1 2">DSM 45627</strain>
    </source>
</reference>
<accession>A0A1M5LCA8</accession>
<evidence type="ECO:0000313" key="1">
    <source>
        <dbReference type="EMBL" id="SHG62648.1"/>
    </source>
</evidence>
<dbReference type="Pfam" id="PF20471">
    <property type="entry name" value="DUF6716"/>
    <property type="match status" value="1"/>
</dbReference>
<dbReference type="EMBL" id="FQVU01000003">
    <property type="protein sequence ID" value="SHG62648.1"/>
    <property type="molecule type" value="Genomic_DNA"/>
</dbReference>
<dbReference type="AlphaFoldDB" id="A0A1M5LCA8"/>